<keyword evidence="3" id="KW-1185">Reference proteome</keyword>
<reference evidence="2 3" key="1">
    <citation type="journal article" date="2020" name="IScience">
        <title>Genome Sequencing of the Endangered Kingdonia uniflora (Circaeasteraceae, Ranunculales) Reveals Potential Mechanisms of Evolutionary Specialization.</title>
        <authorList>
            <person name="Sun Y."/>
            <person name="Deng T."/>
            <person name="Zhang A."/>
            <person name="Moore M.J."/>
            <person name="Landis J.B."/>
            <person name="Lin N."/>
            <person name="Zhang H."/>
            <person name="Zhang X."/>
            <person name="Huang J."/>
            <person name="Zhang X."/>
            <person name="Sun H."/>
            <person name="Wang H."/>
        </authorList>
    </citation>
    <scope>NUCLEOTIDE SEQUENCE [LARGE SCALE GENOMIC DNA]</scope>
    <source>
        <strain evidence="2">TB1705</strain>
        <tissue evidence="2">Leaf</tissue>
    </source>
</reference>
<sequence length="103" mass="11873">MRLMDVPSFIRTTDPNDVMLHFVGKEVHNCLPAIIFNTFDDLEREVLDEIMLMSPNIYMIGPLSVLGQHLPKNKVKNLGTNLWKDDFDCCSGWINRVSVPFYT</sequence>
<evidence type="ECO:0000256" key="1">
    <source>
        <dbReference type="ARBA" id="ARBA00009995"/>
    </source>
</evidence>
<protein>
    <submittedName>
        <fullName evidence="2">Uncharacterized protein</fullName>
    </submittedName>
</protein>
<name>A0A7J7MB58_9MAGN</name>
<dbReference type="PANTHER" id="PTHR11926">
    <property type="entry name" value="GLUCOSYL/GLUCURONOSYL TRANSFERASES"/>
    <property type="match status" value="1"/>
</dbReference>
<accession>A0A7J7MB58</accession>
<organism evidence="2 3">
    <name type="scientific">Kingdonia uniflora</name>
    <dbReference type="NCBI Taxonomy" id="39325"/>
    <lineage>
        <taxon>Eukaryota</taxon>
        <taxon>Viridiplantae</taxon>
        <taxon>Streptophyta</taxon>
        <taxon>Embryophyta</taxon>
        <taxon>Tracheophyta</taxon>
        <taxon>Spermatophyta</taxon>
        <taxon>Magnoliopsida</taxon>
        <taxon>Ranunculales</taxon>
        <taxon>Circaeasteraceae</taxon>
        <taxon>Kingdonia</taxon>
    </lineage>
</organism>
<gene>
    <name evidence="2" type="ORF">GIB67_031384</name>
</gene>
<dbReference type="AlphaFoldDB" id="A0A7J7MB58"/>
<dbReference type="GO" id="GO:0080044">
    <property type="term" value="F:quercetin 7-O-glucosyltransferase activity"/>
    <property type="evidence" value="ECO:0007669"/>
    <property type="project" value="TreeGrafter"/>
</dbReference>
<dbReference type="EMBL" id="JACGCM010001655">
    <property type="protein sequence ID" value="KAF6152062.1"/>
    <property type="molecule type" value="Genomic_DNA"/>
</dbReference>
<dbReference type="OrthoDB" id="5835829at2759"/>
<dbReference type="Gene3D" id="3.40.50.2000">
    <property type="entry name" value="Glycogen Phosphorylase B"/>
    <property type="match status" value="1"/>
</dbReference>
<evidence type="ECO:0000313" key="2">
    <source>
        <dbReference type="EMBL" id="KAF6152062.1"/>
    </source>
</evidence>
<comment type="similarity">
    <text evidence="1">Belongs to the UDP-glycosyltransferase family.</text>
</comment>
<dbReference type="SUPFAM" id="SSF53756">
    <property type="entry name" value="UDP-Glycosyltransferase/glycogen phosphorylase"/>
    <property type="match status" value="1"/>
</dbReference>
<dbReference type="Proteomes" id="UP000541444">
    <property type="component" value="Unassembled WGS sequence"/>
</dbReference>
<comment type="caution">
    <text evidence="2">The sequence shown here is derived from an EMBL/GenBank/DDBJ whole genome shotgun (WGS) entry which is preliminary data.</text>
</comment>
<evidence type="ECO:0000313" key="3">
    <source>
        <dbReference type="Proteomes" id="UP000541444"/>
    </source>
</evidence>
<proteinExistence type="inferred from homology"/>
<dbReference type="GO" id="GO:0080043">
    <property type="term" value="F:quercetin 3-O-glucosyltransferase activity"/>
    <property type="evidence" value="ECO:0007669"/>
    <property type="project" value="TreeGrafter"/>
</dbReference>
<dbReference type="PANTHER" id="PTHR11926:SF1547">
    <property type="entry name" value="GLYCOSYLTRANSFERASE"/>
    <property type="match status" value="1"/>
</dbReference>